<dbReference type="SUPFAM" id="SSF52540">
    <property type="entry name" value="P-loop containing nucleoside triphosphate hydrolases"/>
    <property type="match status" value="1"/>
</dbReference>
<proteinExistence type="predicted"/>
<dbReference type="Gene3D" id="3.40.50.300">
    <property type="entry name" value="P-loop containing nucleotide triphosphate hydrolases"/>
    <property type="match status" value="1"/>
</dbReference>
<dbReference type="NCBIfam" id="TIGR00176">
    <property type="entry name" value="mobB"/>
    <property type="match status" value="1"/>
</dbReference>
<dbReference type="RefSeq" id="WP_092779989.1">
    <property type="nucleotide sequence ID" value="NZ_FORA01000002.1"/>
</dbReference>
<dbReference type="GO" id="GO:0006777">
    <property type="term" value="P:Mo-molybdopterin cofactor biosynthetic process"/>
    <property type="evidence" value="ECO:0007669"/>
    <property type="project" value="InterPro"/>
</dbReference>
<evidence type="ECO:0000313" key="2">
    <source>
        <dbReference type="EMBL" id="SFJ07175.1"/>
    </source>
</evidence>
<dbReference type="InterPro" id="IPR027417">
    <property type="entry name" value="P-loop_NTPase"/>
</dbReference>
<reference evidence="2 3" key="1">
    <citation type="submission" date="2016-10" db="EMBL/GenBank/DDBJ databases">
        <authorList>
            <person name="de Groot N.N."/>
        </authorList>
    </citation>
    <scope>NUCLEOTIDE SEQUENCE [LARGE SCALE GENOMIC DNA]</scope>
    <source>
        <strain evidence="2 3">DSM 19073</strain>
    </source>
</reference>
<evidence type="ECO:0000313" key="3">
    <source>
        <dbReference type="Proteomes" id="UP000199110"/>
    </source>
</evidence>
<dbReference type="PANTHER" id="PTHR40072:SF1">
    <property type="entry name" value="MOLYBDOPTERIN-GUANINE DINUCLEOTIDE BIOSYNTHESIS ADAPTER PROTEIN"/>
    <property type="match status" value="1"/>
</dbReference>
<dbReference type="InterPro" id="IPR052539">
    <property type="entry name" value="MGD_biosynthesis_adapter"/>
</dbReference>
<sequence>MILRGIIGHKNAGKTTLTVALVAELASRGLRVSTLKRTHHALDLDTPGTDTHRHRMAGAAQVVLATDHRLALLEELSAPPSLDQLLTRLAPCDVVLAEGWKHGDHPRIEVWRPDIGQPPLARADPSILAVAAQGDPGVAQPVLDLDDVPAIADFLCSI</sequence>
<gene>
    <name evidence="2" type="ORF">SAMN04488095_2121</name>
</gene>
<evidence type="ECO:0000259" key="1">
    <source>
        <dbReference type="Pfam" id="PF03205"/>
    </source>
</evidence>
<organism evidence="2 3">
    <name type="scientific">Jannaschia pohangensis</name>
    <dbReference type="NCBI Taxonomy" id="390807"/>
    <lineage>
        <taxon>Bacteria</taxon>
        <taxon>Pseudomonadati</taxon>
        <taxon>Pseudomonadota</taxon>
        <taxon>Alphaproteobacteria</taxon>
        <taxon>Rhodobacterales</taxon>
        <taxon>Roseobacteraceae</taxon>
        <taxon>Jannaschia</taxon>
    </lineage>
</organism>
<dbReference type="AlphaFoldDB" id="A0A1I3NDF2"/>
<dbReference type="Proteomes" id="UP000199110">
    <property type="component" value="Unassembled WGS sequence"/>
</dbReference>
<dbReference type="PANTHER" id="PTHR40072">
    <property type="entry name" value="MOLYBDOPTERIN-GUANINE DINUCLEOTIDE BIOSYNTHESIS ADAPTER PROTEIN-RELATED"/>
    <property type="match status" value="1"/>
</dbReference>
<dbReference type="CDD" id="cd03116">
    <property type="entry name" value="MobB"/>
    <property type="match status" value="1"/>
</dbReference>
<feature type="domain" description="Molybdopterin-guanine dinucleotide biosynthesis protein B (MobB)" evidence="1">
    <location>
        <begin position="5"/>
        <end position="132"/>
    </location>
</feature>
<keyword evidence="3" id="KW-1185">Reference proteome</keyword>
<name>A0A1I3NDF2_9RHOB</name>
<dbReference type="GO" id="GO:0005525">
    <property type="term" value="F:GTP binding"/>
    <property type="evidence" value="ECO:0007669"/>
    <property type="project" value="InterPro"/>
</dbReference>
<dbReference type="Pfam" id="PF03205">
    <property type="entry name" value="MobB"/>
    <property type="match status" value="1"/>
</dbReference>
<accession>A0A1I3NDF2</accession>
<dbReference type="InterPro" id="IPR004435">
    <property type="entry name" value="MobB_dom"/>
</dbReference>
<dbReference type="OrthoDB" id="9804758at2"/>
<dbReference type="EMBL" id="FORA01000002">
    <property type="protein sequence ID" value="SFJ07175.1"/>
    <property type="molecule type" value="Genomic_DNA"/>
</dbReference>
<dbReference type="STRING" id="390807.SAMN04488095_2121"/>
<protein>
    <submittedName>
        <fullName evidence="2">Molybdopterin guanine dinucleotide biosynthesis accessory protein MobB</fullName>
    </submittedName>
</protein>